<evidence type="ECO:0000313" key="3">
    <source>
        <dbReference type="Proteomes" id="UP000053586"/>
    </source>
</evidence>
<evidence type="ECO:0000313" key="2">
    <source>
        <dbReference type="EMBL" id="GAB55320.1"/>
    </source>
</evidence>
<dbReference type="AlphaFoldDB" id="H5TAJ3"/>
<feature type="transmembrane region" description="Helical" evidence="1">
    <location>
        <begin position="62"/>
        <end position="82"/>
    </location>
</feature>
<keyword evidence="1" id="KW-0472">Membrane</keyword>
<reference evidence="2 3" key="2">
    <citation type="journal article" date="2017" name="Antonie Van Leeuwenhoek">
        <title>Rhizobium rhizosphaerae sp. nov., a novel species isolated from rice rhizosphere.</title>
        <authorList>
            <person name="Zhao J.J."/>
            <person name="Zhang J."/>
            <person name="Zhang R.J."/>
            <person name="Zhang C.W."/>
            <person name="Yin H.Q."/>
            <person name="Zhang X.X."/>
        </authorList>
    </citation>
    <scope>NUCLEOTIDE SEQUENCE [LARGE SCALE GENOMIC DNA]</scope>
    <source>
        <strain evidence="2 3">ACAM 611</strain>
    </source>
</reference>
<sequence>MSDWSMQSNYMIMILQVLVTLVIVPVLSFSKLKNIANQYGLVRYPQAKSDVEQYLRASQKRYWSSVVIVTLLVSLMLVHAIVNQTELLNWDDQSGLMVMYLLSMIPVVIMVLTHRHLFNIFKQHAGNKRTASLRVRTWKEYVSLPNLVLVLIANVVFVTTVIYFVKHPFDGFAGYANLFGLITLDAVFAFIIVVLYRDNKTNGLESPEHRDALKKRAIHINMLILALAVFHISLSMWVQGTELVAFKIIIQSLYFQVVLVISAFSLTLPKSVFQNTTSKV</sequence>
<dbReference type="EMBL" id="BAET01000008">
    <property type="protein sequence ID" value="GAB55320.1"/>
    <property type="molecule type" value="Genomic_DNA"/>
</dbReference>
<evidence type="ECO:0000256" key="1">
    <source>
        <dbReference type="SAM" id="Phobius"/>
    </source>
</evidence>
<keyword evidence="3" id="KW-1185">Reference proteome</keyword>
<feature type="transmembrane region" description="Helical" evidence="1">
    <location>
        <begin position="177"/>
        <end position="196"/>
    </location>
</feature>
<reference evidence="2 3" key="1">
    <citation type="journal article" date="2012" name="J. Bacteriol.">
        <title>Genome sequence of proteorhodopsin-containing sea ice bacterium Glaciecola punicea ACAM 611T.</title>
        <authorList>
            <person name="Qin Q.-L."/>
            <person name="Xie B.-B."/>
            <person name="Shu Y.-L."/>
            <person name="Rong J.-C."/>
            <person name="Zhao D.-L."/>
            <person name="Zhang X.-Y."/>
            <person name="Chen X.-L."/>
            <person name="Zhou B.-C."/>
            <person name="Zhanga Y.-Z."/>
        </authorList>
    </citation>
    <scope>NUCLEOTIDE SEQUENCE [LARGE SCALE GENOMIC DNA]</scope>
    <source>
        <strain evidence="2 3">ACAM 611</strain>
    </source>
</reference>
<accession>H5TAJ3</accession>
<feature type="transmembrane region" description="Helical" evidence="1">
    <location>
        <begin position="12"/>
        <end position="29"/>
    </location>
</feature>
<keyword evidence="1" id="KW-0812">Transmembrane</keyword>
<name>H5TAJ3_9ALTE</name>
<organism evidence="2 3">
    <name type="scientific">Glaciecola punicea ACAM 611</name>
    <dbReference type="NCBI Taxonomy" id="1121923"/>
    <lineage>
        <taxon>Bacteria</taxon>
        <taxon>Pseudomonadati</taxon>
        <taxon>Pseudomonadota</taxon>
        <taxon>Gammaproteobacteria</taxon>
        <taxon>Alteromonadales</taxon>
        <taxon>Alteromonadaceae</taxon>
        <taxon>Glaciecola</taxon>
    </lineage>
</organism>
<feature type="transmembrane region" description="Helical" evidence="1">
    <location>
        <begin position="217"/>
        <end position="238"/>
    </location>
</feature>
<keyword evidence="1" id="KW-1133">Transmembrane helix</keyword>
<comment type="caution">
    <text evidence="2">The sequence shown here is derived from an EMBL/GenBank/DDBJ whole genome shotgun (WGS) entry which is preliminary data.</text>
</comment>
<dbReference type="Proteomes" id="UP000053586">
    <property type="component" value="Unassembled WGS sequence"/>
</dbReference>
<feature type="transmembrane region" description="Helical" evidence="1">
    <location>
        <begin position="94"/>
        <end position="113"/>
    </location>
</feature>
<dbReference type="OrthoDB" id="6322391at2"/>
<feature type="transmembrane region" description="Helical" evidence="1">
    <location>
        <begin position="144"/>
        <end position="165"/>
    </location>
</feature>
<dbReference type="RefSeq" id="WP_006004252.1">
    <property type="nucleotide sequence ID" value="NZ_BAET01000008.1"/>
</dbReference>
<gene>
    <name evidence="2" type="ORF">GPUN_1196</name>
</gene>
<protein>
    <submittedName>
        <fullName evidence="2">Uncharacterized protein</fullName>
    </submittedName>
</protein>
<proteinExistence type="predicted"/>
<feature type="transmembrane region" description="Helical" evidence="1">
    <location>
        <begin position="244"/>
        <end position="268"/>
    </location>
</feature>